<dbReference type="RefSeq" id="WP_186562949.1">
    <property type="nucleotide sequence ID" value="NZ_JACNMF010000004.1"/>
</dbReference>
<evidence type="ECO:0008006" key="7">
    <source>
        <dbReference type="Google" id="ProtNLM"/>
    </source>
</evidence>
<dbReference type="InterPro" id="IPR051648">
    <property type="entry name" value="CWI-Assembly_Regulator"/>
</dbReference>
<feature type="chain" id="PRO_5037502753" description="Receptor L-domain domain-containing protein" evidence="4">
    <location>
        <begin position="22"/>
        <end position="515"/>
    </location>
</feature>
<dbReference type="PANTHER" id="PTHR31018">
    <property type="entry name" value="SPORULATION-SPECIFIC PROTEIN-RELATED"/>
    <property type="match status" value="1"/>
</dbReference>
<evidence type="ECO:0000256" key="1">
    <source>
        <dbReference type="ARBA" id="ARBA00004196"/>
    </source>
</evidence>
<evidence type="ECO:0000256" key="4">
    <source>
        <dbReference type="SAM" id="SignalP"/>
    </source>
</evidence>
<evidence type="ECO:0000313" key="6">
    <source>
        <dbReference type="Proteomes" id="UP000656244"/>
    </source>
</evidence>
<accession>A0A923H8P7</accession>
<comment type="subcellular location">
    <subcellularLocation>
        <location evidence="1">Cell envelope</location>
    </subcellularLocation>
</comment>
<keyword evidence="6" id="KW-1185">Reference proteome</keyword>
<dbReference type="GO" id="GO:0030313">
    <property type="term" value="C:cell envelope"/>
    <property type="evidence" value="ECO:0007669"/>
    <property type="project" value="UniProtKB-SubCell"/>
</dbReference>
<dbReference type="Gene3D" id="3.80.10.10">
    <property type="entry name" value="Ribonuclease Inhibitor"/>
    <property type="match status" value="1"/>
</dbReference>
<keyword evidence="3" id="KW-0325">Glycoprotein</keyword>
<dbReference type="Proteomes" id="UP000656244">
    <property type="component" value="Unassembled WGS sequence"/>
</dbReference>
<feature type="signal peptide" evidence="4">
    <location>
        <begin position="1"/>
        <end position="21"/>
    </location>
</feature>
<comment type="caution">
    <text evidence="5">The sequence shown here is derived from an EMBL/GenBank/DDBJ whole genome shotgun (WGS) entry which is preliminary data.</text>
</comment>
<reference evidence="5" key="1">
    <citation type="submission" date="2020-08" db="EMBL/GenBank/DDBJ databases">
        <title>Hyunsoonleella sp. strain SJ7 genome sequencing and assembly.</title>
        <authorList>
            <person name="Kim I."/>
        </authorList>
    </citation>
    <scope>NUCLEOTIDE SEQUENCE</scope>
    <source>
        <strain evidence="5">SJ7</strain>
    </source>
</reference>
<gene>
    <name evidence="5" type="ORF">H7U19_12705</name>
</gene>
<evidence type="ECO:0000313" key="5">
    <source>
        <dbReference type="EMBL" id="MBC3759271.1"/>
    </source>
</evidence>
<dbReference type="InterPro" id="IPR032675">
    <property type="entry name" value="LRR_dom_sf"/>
</dbReference>
<dbReference type="EMBL" id="JACNMF010000004">
    <property type="protein sequence ID" value="MBC3759271.1"/>
    <property type="molecule type" value="Genomic_DNA"/>
</dbReference>
<sequence>MKKIILLIVSFALFILSCSKENETNDIELNEIEFTTQEDINAFNNEAIKKIGFLKISGSDISDLSALNSLTLVSKLEIVNNPKLISLHGLENLLTVSESLSITNNRSLGDFEAIKNLNIDNLIDGNSLSNKGYVSKNPNNSFKIENNLFNPTKDSLKITYKLKEKIYSGNLIINCNQYLKNFIKEKYTIIDGDLTIKDDNCTSNSGLEVITSLIGLESISKVNGTLQITSSPYISSLEGLENLTYTSHLFVNVNQTLVSLNGIENITSANRIFIGSNESLKNLKGLENLNLTESFEIIKNKNLTNLTDFVNFNYASSLTIKDNPQLVNLKGLENIERIQGGVNIISNNSLVDLTGLNGLSRAKVIKIENNKTLENLKGLEGIHTEYGGISTSSGVDLIINNNESLENLTELDIAAIGNLFITNNNNLKNLIGLNSLKSATTLKIENNDSLSSLLGLESLIRIINKFHVTNNINLVDFCPINKDFKIYNQFQSSYNVTGNAYNPLINHMVSTDKCK</sequence>
<dbReference type="PROSITE" id="PS51257">
    <property type="entry name" value="PROKAR_LIPOPROTEIN"/>
    <property type="match status" value="1"/>
</dbReference>
<evidence type="ECO:0000256" key="2">
    <source>
        <dbReference type="ARBA" id="ARBA00022729"/>
    </source>
</evidence>
<proteinExistence type="predicted"/>
<dbReference type="AlphaFoldDB" id="A0A923H8P7"/>
<evidence type="ECO:0000256" key="3">
    <source>
        <dbReference type="ARBA" id="ARBA00023180"/>
    </source>
</evidence>
<organism evidence="5 6">
    <name type="scientific">Hyunsoonleella aquatilis</name>
    <dbReference type="NCBI Taxonomy" id="2762758"/>
    <lineage>
        <taxon>Bacteria</taxon>
        <taxon>Pseudomonadati</taxon>
        <taxon>Bacteroidota</taxon>
        <taxon>Flavobacteriia</taxon>
        <taxon>Flavobacteriales</taxon>
        <taxon>Flavobacteriaceae</taxon>
    </lineage>
</organism>
<keyword evidence="2 4" id="KW-0732">Signal</keyword>
<dbReference type="SUPFAM" id="SSF52058">
    <property type="entry name" value="L domain-like"/>
    <property type="match status" value="2"/>
</dbReference>
<dbReference type="PANTHER" id="PTHR31018:SF3">
    <property type="entry name" value="RECEPTOR PROTEIN-TYROSINE KINASE"/>
    <property type="match status" value="1"/>
</dbReference>
<protein>
    <recommendedName>
        <fullName evidence="7">Receptor L-domain domain-containing protein</fullName>
    </recommendedName>
</protein>
<name>A0A923H8P7_9FLAO</name>